<dbReference type="SMART" id="SM00028">
    <property type="entry name" value="TPR"/>
    <property type="match status" value="12"/>
</dbReference>
<sequence>MLDKIIRDISITTSTNLVTAIGNFGKFVSTIVSDSETSSSSEEFSDPRQQEAKQLLEDGIVKLENNHFRAASQSLEAALEIYREIGDRAGETKSSMYIMLVSLYVEEPRKQLENIWSIICLFPDISSLLLKEGHHFFTELSRIMPQLEKSENEIFQLMQQGKEQLNLSKFIDALKIFEQGLNISLDINHPMWIAISFNNIGEIYRHQGQYLLAKYNFYQARESSEKISKDRLFFEVMIQNNIGAISYYLGEYSQAQKFLEEALAIHRQIDNKAGEALTFTNLGGLYDSQGDYFRALEFHQQALEIHRELGDRFGEATTLNNIGVVYNNLDDYERALANQQQALDIFQEIGNPVGKGRSLMNMGLVYQKQGKYSQAMAFLKKADTIFQEIGDRAAQGMNFNNLGALHSNLGQYNPAKDKFKQALCINEKIGDRAWIAISFNNIGHAYLIQGQYDQAQDNFQKALAIFQELGYRSGESGTLNNLGMVLLNQGEHTQALDKFQQALIIAQEIGNKSGEANHLANIGGVYYALGEYLQALQFYQQSADISKEIGARLEEGICLTNIGAAFFLAGNLPLAEQNLRKAVEILKPLRSKLSDMDKVSIFQTQLSFYRGLQQVLVAQGKTDEALEVAEAGRARAFVDLLAERLTSPSKTDIQPTITLAEIKQIAKEQNATLVEYSLMYDDFRFQSKQRQELELYIWVIKPTGDITFCHQNLPPQPDSLPESGYTFLQNLITNTRRFMGVEGRGSEMASSRDIPIKKLKKLHHLLIEPIADLLPNDPNERIIFMPQKELFLVPFAALLDKNGNYLIEKHTILTAPAIQVLQLTHQQQQRVSESANNILVVGNPSPMPEPLSALPHSEQEALNIAQMHNTQPLIGDCATKAAILPQLERARLIHLATHGIAKEDSPLESAIAFAPSVGDNGWLTAEEIFHLQLSAELVVLSACSTGKGKITGDGVVGLSRSLISAGVPSVIVSLWSVHDASTAFLMTEFYRNLHQLKLDKAQALRSAMLTTMQKYANPKNWAAFILIGESGLMHDNRINRVSCCNL</sequence>
<evidence type="ECO:0000313" key="4">
    <source>
        <dbReference type="Proteomes" id="UP001050975"/>
    </source>
</evidence>
<feature type="repeat" description="TPR" evidence="1">
    <location>
        <begin position="476"/>
        <end position="509"/>
    </location>
</feature>
<feature type="repeat" description="TPR" evidence="1">
    <location>
        <begin position="276"/>
        <end position="309"/>
    </location>
</feature>
<gene>
    <name evidence="3" type="ORF">MiSe_26290</name>
</gene>
<keyword evidence="4" id="KW-1185">Reference proteome</keyword>
<dbReference type="Proteomes" id="UP001050975">
    <property type="component" value="Unassembled WGS sequence"/>
</dbReference>
<protein>
    <submittedName>
        <fullName evidence="3">TPR repeat-containing protein</fullName>
    </submittedName>
</protein>
<comment type="caution">
    <text evidence="3">The sequence shown here is derived from an EMBL/GenBank/DDBJ whole genome shotgun (WGS) entry which is preliminary data.</text>
</comment>
<organism evidence="3 4">
    <name type="scientific">Microseira wollei NIES-4236</name>
    <dbReference type="NCBI Taxonomy" id="2530354"/>
    <lineage>
        <taxon>Bacteria</taxon>
        <taxon>Bacillati</taxon>
        <taxon>Cyanobacteriota</taxon>
        <taxon>Cyanophyceae</taxon>
        <taxon>Oscillatoriophycideae</taxon>
        <taxon>Aerosakkonematales</taxon>
        <taxon>Aerosakkonemataceae</taxon>
        <taxon>Microseira</taxon>
    </lineage>
</organism>
<dbReference type="InterPro" id="IPR024983">
    <property type="entry name" value="CHAT_dom"/>
</dbReference>
<dbReference type="InterPro" id="IPR011990">
    <property type="entry name" value="TPR-like_helical_dom_sf"/>
</dbReference>
<evidence type="ECO:0000259" key="2">
    <source>
        <dbReference type="Pfam" id="PF12770"/>
    </source>
</evidence>
<dbReference type="PROSITE" id="PS50293">
    <property type="entry name" value="TPR_REGION"/>
    <property type="match status" value="1"/>
</dbReference>
<dbReference type="EMBL" id="BLAY01000035">
    <property type="protein sequence ID" value="GET37875.1"/>
    <property type="molecule type" value="Genomic_DNA"/>
</dbReference>
<evidence type="ECO:0000313" key="3">
    <source>
        <dbReference type="EMBL" id="GET37875.1"/>
    </source>
</evidence>
<reference evidence="3" key="1">
    <citation type="submission" date="2019-10" db="EMBL/GenBank/DDBJ databases">
        <title>Draft genome sequece of Microseira wollei NIES-4236.</title>
        <authorList>
            <person name="Yamaguchi H."/>
            <person name="Suzuki S."/>
            <person name="Kawachi M."/>
        </authorList>
    </citation>
    <scope>NUCLEOTIDE SEQUENCE</scope>
    <source>
        <strain evidence="3">NIES-4236</strain>
    </source>
</reference>
<feature type="repeat" description="TPR" evidence="1">
    <location>
        <begin position="436"/>
        <end position="469"/>
    </location>
</feature>
<feature type="domain" description="CHAT" evidence="2">
    <location>
        <begin position="758"/>
        <end position="1029"/>
    </location>
</feature>
<keyword evidence="1" id="KW-0802">TPR repeat</keyword>
<name>A0AAV3XAY1_9CYAN</name>
<dbReference type="InterPro" id="IPR019734">
    <property type="entry name" value="TPR_rpt"/>
</dbReference>
<dbReference type="Gene3D" id="1.25.40.10">
    <property type="entry name" value="Tetratricopeptide repeat domain"/>
    <property type="match status" value="4"/>
</dbReference>
<dbReference type="Pfam" id="PF13424">
    <property type="entry name" value="TPR_12"/>
    <property type="match status" value="4"/>
</dbReference>
<feature type="repeat" description="TPR" evidence="1">
    <location>
        <begin position="316"/>
        <end position="349"/>
    </location>
</feature>
<feature type="repeat" description="TPR" evidence="1">
    <location>
        <begin position="396"/>
        <end position="429"/>
    </location>
</feature>
<evidence type="ECO:0000256" key="1">
    <source>
        <dbReference type="PROSITE-ProRule" id="PRU00339"/>
    </source>
</evidence>
<dbReference type="SUPFAM" id="SSF48452">
    <property type="entry name" value="TPR-like"/>
    <property type="match status" value="3"/>
</dbReference>
<dbReference type="Pfam" id="PF12770">
    <property type="entry name" value="CHAT"/>
    <property type="match status" value="1"/>
</dbReference>
<dbReference type="PANTHER" id="PTHR10098:SF108">
    <property type="entry name" value="TETRATRICOPEPTIDE REPEAT PROTEIN 28"/>
    <property type="match status" value="1"/>
</dbReference>
<feature type="repeat" description="TPR" evidence="1">
    <location>
        <begin position="516"/>
        <end position="549"/>
    </location>
</feature>
<accession>A0AAV3XAY1</accession>
<dbReference type="RefSeq" id="WP_226580096.1">
    <property type="nucleotide sequence ID" value="NZ_BLAY01000035.1"/>
</dbReference>
<dbReference type="AlphaFoldDB" id="A0AAV3XAY1"/>
<dbReference type="PANTHER" id="PTHR10098">
    <property type="entry name" value="RAPSYN-RELATED"/>
    <property type="match status" value="1"/>
</dbReference>
<dbReference type="PROSITE" id="PS50005">
    <property type="entry name" value="TPR"/>
    <property type="match status" value="6"/>
</dbReference>
<proteinExistence type="predicted"/>